<sequence length="127" mass="13395">MAGRAPAAGRRWPARNCAGHSPAAGVPARSPYGLSHRAGFRVVSYYAGRQRAAGQSREITLAPVRFGGRAGRAAATLPAPAATSGRSAVRGTHQLPDLRGYPSCQKDLAPPLATKQSFRKPKFANYL</sequence>
<dbReference type="EMBL" id="BKCJ011307047">
    <property type="protein sequence ID" value="GFD18370.1"/>
    <property type="molecule type" value="Genomic_DNA"/>
</dbReference>
<evidence type="ECO:0000256" key="1">
    <source>
        <dbReference type="SAM" id="MobiDB-lite"/>
    </source>
</evidence>
<accession>A0A699U7N1</accession>
<protein>
    <submittedName>
        <fullName evidence="2">Uncharacterized protein</fullName>
    </submittedName>
</protein>
<feature type="region of interest" description="Disordered" evidence="1">
    <location>
        <begin position="77"/>
        <end position="99"/>
    </location>
</feature>
<gene>
    <name evidence="2" type="ORF">Tci_890339</name>
</gene>
<reference evidence="2" key="1">
    <citation type="journal article" date="2019" name="Sci. Rep.">
        <title>Draft genome of Tanacetum cinerariifolium, the natural source of mosquito coil.</title>
        <authorList>
            <person name="Yamashiro T."/>
            <person name="Shiraishi A."/>
            <person name="Satake H."/>
            <person name="Nakayama K."/>
        </authorList>
    </citation>
    <scope>NUCLEOTIDE SEQUENCE</scope>
</reference>
<organism evidence="2">
    <name type="scientific">Tanacetum cinerariifolium</name>
    <name type="common">Dalmatian daisy</name>
    <name type="synonym">Chrysanthemum cinerariifolium</name>
    <dbReference type="NCBI Taxonomy" id="118510"/>
    <lineage>
        <taxon>Eukaryota</taxon>
        <taxon>Viridiplantae</taxon>
        <taxon>Streptophyta</taxon>
        <taxon>Embryophyta</taxon>
        <taxon>Tracheophyta</taxon>
        <taxon>Spermatophyta</taxon>
        <taxon>Magnoliopsida</taxon>
        <taxon>eudicotyledons</taxon>
        <taxon>Gunneridae</taxon>
        <taxon>Pentapetalae</taxon>
        <taxon>asterids</taxon>
        <taxon>campanulids</taxon>
        <taxon>Asterales</taxon>
        <taxon>Asteraceae</taxon>
        <taxon>Asteroideae</taxon>
        <taxon>Anthemideae</taxon>
        <taxon>Anthemidinae</taxon>
        <taxon>Tanacetum</taxon>
    </lineage>
</organism>
<evidence type="ECO:0000313" key="2">
    <source>
        <dbReference type="EMBL" id="GFD18370.1"/>
    </source>
</evidence>
<proteinExistence type="predicted"/>
<feature type="region of interest" description="Disordered" evidence="1">
    <location>
        <begin position="1"/>
        <end position="30"/>
    </location>
</feature>
<feature type="compositionally biased region" description="Low complexity" evidence="1">
    <location>
        <begin position="1"/>
        <end position="15"/>
    </location>
</feature>
<name>A0A699U7N1_TANCI</name>
<comment type="caution">
    <text evidence="2">The sequence shown here is derived from an EMBL/GenBank/DDBJ whole genome shotgun (WGS) entry which is preliminary data.</text>
</comment>
<dbReference type="AlphaFoldDB" id="A0A699U7N1"/>